<dbReference type="SUPFAM" id="SSF49299">
    <property type="entry name" value="PKD domain"/>
    <property type="match status" value="1"/>
</dbReference>
<dbReference type="GO" id="GO:0005975">
    <property type="term" value="P:carbohydrate metabolic process"/>
    <property type="evidence" value="ECO:0007669"/>
    <property type="project" value="UniProtKB-ARBA"/>
</dbReference>
<protein>
    <recommendedName>
        <fullName evidence="1">PKD domain-containing protein</fullName>
    </recommendedName>
</protein>
<dbReference type="InterPro" id="IPR013783">
    <property type="entry name" value="Ig-like_fold"/>
</dbReference>
<evidence type="ECO:0000313" key="3">
    <source>
        <dbReference type="Proteomes" id="UP000567246"/>
    </source>
</evidence>
<dbReference type="AlphaFoldDB" id="A0A7W9JKE9"/>
<sequence>MASACHPNQAGNADLGTCQEQTDRFCPEGGEWIIPVSTDTSVDYENSAFGPTECTTSPVAGAGGARSFTLEEVRTLLLLDPTIESDNAGRGVRNAETNFYTDAGVETLSTTINGVPVELRATPVSFHWNYGDGTAPRVTHVGGHAQAEFNTPTPTSHVYEETGEYTVTLTTVYIGEYREADGDWVLIPGTITLDAAPVTADIWRTVTRNVAEDCAADPSAWGCTGPIEAPDAP</sequence>
<dbReference type="Proteomes" id="UP000567246">
    <property type="component" value="Unassembled WGS sequence"/>
</dbReference>
<feature type="domain" description="PKD" evidence="1">
    <location>
        <begin position="122"/>
        <end position="170"/>
    </location>
</feature>
<dbReference type="Pfam" id="PF00801">
    <property type="entry name" value="PKD"/>
    <property type="match status" value="1"/>
</dbReference>
<name>A0A7W9JKE9_9MICC</name>
<organism evidence="2 3">
    <name type="scientific">Micrococcus endophyticus</name>
    <dbReference type="NCBI Taxonomy" id="455343"/>
    <lineage>
        <taxon>Bacteria</taxon>
        <taxon>Bacillati</taxon>
        <taxon>Actinomycetota</taxon>
        <taxon>Actinomycetes</taxon>
        <taxon>Micrococcales</taxon>
        <taxon>Micrococcaceae</taxon>
        <taxon>Micrococcus</taxon>
    </lineage>
</organism>
<dbReference type="CDD" id="cd00146">
    <property type="entry name" value="PKD"/>
    <property type="match status" value="1"/>
</dbReference>
<dbReference type="InterPro" id="IPR035986">
    <property type="entry name" value="PKD_dom_sf"/>
</dbReference>
<dbReference type="PROSITE" id="PS50093">
    <property type="entry name" value="PKD"/>
    <property type="match status" value="1"/>
</dbReference>
<dbReference type="RefSeq" id="WP_246416942.1">
    <property type="nucleotide sequence ID" value="NZ_JACHMW010000001.1"/>
</dbReference>
<comment type="caution">
    <text evidence="2">The sequence shown here is derived from an EMBL/GenBank/DDBJ whole genome shotgun (WGS) entry which is preliminary data.</text>
</comment>
<keyword evidence="3" id="KW-1185">Reference proteome</keyword>
<evidence type="ECO:0000313" key="2">
    <source>
        <dbReference type="EMBL" id="MBB5849501.1"/>
    </source>
</evidence>
<reference evidence="2 3" key="1">
    <citation type="submission" date="2020-08" db="EMBL/GenBank/DDBJ databases">
        <title>Sequencing the genomes of 1000 actinobacteria strains.</title>
        <authorList>
            <person name="Klenk H.-P."/>
        </authorList>
    </citation>
    <scope>NUCLEOTIDE SEQUENCE [LARGE SCALE GENOMIC DNA]</scope>
    <source>
        <strain evidence="2 3">DSM 17945</strain>
    </source>
</reference>
<proteinExistence type="predicted"/>
<gene>
    <name evidence="2" type="ORF">HDA33_002065</name>
</gene>
<evidence type="ECO:0000259" key="1">
    <source>
        <dbReference type="PROSITE" id="PS50093"/>
    </source>
</evidence>
<dbReference type="InterPro" id="IPR000601">
    <property type="entry name" value="PKD_dom"/>
</dbReference>
<dbReference type="Gene3D" id="2.60.40.10">
    <property type="entry name" value="Immunoglobulins"/>
    <property type="match status" value="1"/>
</dbReference>
<dbReference type="EMBL" id="JACHMW010000001">
    <property type="protein sequence ID" value="MBB5849501.1"/>
    <property type="molecule type" value="Genomic_DNA"/>
</dbReference>
<accession>A0A7W9JKE9</accession>